<dbReference type="EMBL" id="APQQ01000004">
    <property type="protein sequence ID" value="ENW21540.1"/>
    <property type="molecule type" value="Genomic_DNA"/>
</dbReference>
<dbReference type="Pfam" id="PF11185">
    <property type="entry name" value="DUF2971"/>
    <property type="match status" value="1"/>
</dbReference>
<dbReference type="InterPro" id="IPR021352">
    <property type="entry name" value="DUF2971"/>
</dbReference>
<dbReference type="AlphaFoldDB" id="N9GPZ1"/>
<proteinExistence type="predicted"/>
<evidence type="ECO:0000313" key="1">
    <source>
        <dbReference type="EMBL" id="ENW21540.1"/>
    </source>
</evidence>
<comment type="caution">
    <text evidence="1">The sequence shown here is derived from an EMBL/GenBank/DDBJ whole genome shotgun (WGS) entry which is preliminary data.</text>
</comment>
<dbReference type="PATRIC" id="fig|1217659.3.peg.345"/>
<dbReference type="HOGENOM" id="CLU_050666_2_1_6"/>
<protein>
    <recommendedName>
        <fullName evidence="3">DUF2971 domain-containing protein</fullName>
    </recommendedName>
</protein>
<organism evidence="1 2">
    <name type="scientific">Acinetobacter haemolyticus CIP 64.3 = MTCC 9819</name>
    <dbReference type="NCBI Taxonomy" id="1217659"/>
    <lineage>
        <taxon>Bacteria</taxon>
        <taxon>Pseudomonadati</taxon>
        <taxon>Pseudomonadota</taxon>
        <taxon>Gammaproteobacteria</taxon>
        <taxon>Moraxellales</taxon>
        <taxon>Moraxellaceae</taxon>
        <taxon>Acinetobacter</taxon>
    </lineage>
</organism>
<reference evidence="1 2" key="1">
    <citation type="submission" date="2013-02" db="EMBL/GenBank/DDBJ databases">
        <title>The Genome Sequence of Acinetobacter haemolyticus CIP 64.3.</title>
        <authorList>
            <consortium name="The Broad Institute Genome Sequencing Platform"/>
            <consortium name="The Broad Institute Genome Sequencing Center for Infectious Disease"/>
            <person name="Cerqueira G."/>
            <person name="Feldgarden M."/>
            <person name="Courvalin P."/>
            <person name="Perichon B."/>
            <person name="Grillot-Courvalin C."/>
            <person name="Clermont D."/>
            <person name="Rocha E."/>
            <person name="Yoon E.-J."/>
            <person name="Nemec A."/>
            <person name="Walker B."/>
            <person name="Young S.K."/>
            <person name="Zeng Q."/>
            <person name="Gargeya S."/>
            <person name="Fitzgerald M."/>
            <person name="Haas B."/>
            <person name="Abouelleil A."/>
            <person name="Alvarado L."/>
            <person name="Arachchi H.M."/>
            <person name="Berlin A.M."/>
            <person name="Chapman S.B."/>
            <person name="Dewar J."/>
            <person name="Goldberg J."/>
            <person name="Griggs A."/>
            <person name="Gujja S."/>
            <person name="Hansen M."/>
            <person name="Howarth C."/>
            <person name="Imamovic A."/>
            <person name="Larimer J."/>
            <person name="McCowan C."/>
            <person name="Murphy C."/>
            <person name="Neiman D."/>
            <person name="Pearson M."/>
            <person name="Priest M."/>
            <person name="Roberts A."/>
            <person name="Saif S."/>
            <person name="Shea T."/>
            <person name="Sisk P."/>
            <person name="Sykes S."/>
            <person name="Wortman J."/>
            <person name="Nusbaum C."/>
            <person name="Birren B."/>
        </authorList>
    </citation>
    <scope>NUCLEOTIDE SEQUENCE [LARGE SCALE GENOMIC DNA]</scope>
    <source>
        <strain evidence="1 2">CIP 64.3</strain>
    </source>
</reference>
<dbReference type="RefSeq" id="WP_005085884.1">
    <property type="nucleotide sequence ID" value="NZ_ASYX01000060.1"/>
</dbReference>
<evidence type="ECO:0000313" key="2">
    <source>
        <dbReference type="Proteomes" id="UP000017667"/>
    </source>
</evidence>
<sequence length="310" mass="36389">MSFYKYTSISTANIVLKNKSLRWSSPVLFNDLEECQYTPFTKDQYLSAFEEYIEILTQCAKGQSQYDTTKFSDVTQLTIRVMQLSMQSGTFDVKGIAESMLSMSTNFDSDYRDYINKALIRCFRILCVTGRYDNNLMWAHYADQHNGCVIELEQLYVEEPRLLRQNHVRYHENLEPLSNPIDMLLYGETKEVRDLMIKDVIFSKRTNWSYEEEYRLLFSESFGEIKTTLDTQTKEKKIDIKYQSESLFTDVNIPKESIKSIIFGARTASEDIENIEKTLSENDYVIDLYQMKMIDGKLIKEKLIFSDSEI</sequence>
<evidence type="ECO:0008006" key="3">
    <source>
        <dbReference type="Google" id="ProtNLM"/>
    </source>
</evidence>
<accession>N9GPZ1</accession>
<dbReference type="Proteomes" id="UP000017667">
    <property type="component" value="Unassembled WGS sequence"/>
</dbReference>
<gene>
    <name evidence="1" type="ORF">F927_00354</name>
</gene>
<keyword evidence="2" id="KW-1185">Reference proteome</keyword>
<name>N9GPZ1_ACIHA</name>